<keyword evidence="3" id="KW-1185">Reference proteome</keyword>
<dbReference type="EMBL" id="RKHK01000001">
    <property type="protein sequence ID" value="ROR72342.1"/>
    <property type="molecule type" value="Genomic_DNA"/>
</dbReference>
<reference evidence="2 3" key="1">
    <citation type="submission" date="2018-11" db="EMBL/GenBank/DDBJ databases">
        <title>Sequencing the genomes of 1000 actinobacteria strains.</title>
        <authorList>
            <person name="Klenk H.-P."/>
        </authorList>
    </citation>
    <scope>NUCLEOTIDE SEQUENCE [LARGE SCALE GENOMIC DNA]</scope>
    <source>
        <strain evidence="2 3">DSM 11294</strain>
    </source>
</reference>
<name>A0A3N2BAZ5_9MICO</name>
<evidence type="ECO:0000256" key="1">
    <source>
        <dbReference type="SAM" id="MobiDB-lite"/>
    </source>
</evidence>
<proteinExistence type="predicted"/>
<feature type="region of interest" description="Disordered" evidence="1">
    <location>
        <begin position="1"/>
        <end position="62"/>
    </location>
</feature>
<gene>
    <name evidence="2" type="ORF">EDD31_0693</name>
</gene>
<sequence length="62" mass="6810">MRAWQPHGIRHHRRGPVLSPRSGVNGDQPERVTRVHLPRHGDVTPPHSSSAVRAAQEAATPP</sequence>
<evidence type="ECO:0000313" key="2">
    <source>
        <dbReference type="EMBL" id="ROR72342.1"/>
    </source>
</evidence>
<evidence type="ECO:0000313" key="3">
    <source>
        <dbReference type="Proteomes" id="UP000280668"/>
    </source>
</evidence>
<comment type="caution">
    <text evidence="2">The sequence shown here is derived from an EMBL/GenBank/DDBJ whole genome shotgun (WGS) entry which is preliminary data.</text>
</comment>
<accession>A0A3N2BAZ5</accession>
<dbReference type="AlphaFoldDB" id="A0A3N2BAZ5"/>
<protein>
    <submittedName>
        <fullName evidence="2">Uncharacterized protein</fullName>
    </submittedName>
</protein>
<dbReference type="Proteomes" id="UP000280668">
    <property type="component" value="Unassembled WGS sequence"/>
</dbReference>
<organism evidence="2 3">
    <name type="scientific">Bogoriella caseilytica</name>
    <dbReference type="NCBI Taxonomy" id="56055"/>
    <lineage>
        <taxon>Bacteria</taxon>
        <taxon>Bacillati</taxon>
        <taxon>Actinomycetota</taxon>
        <taxon>Actinomycetes</taxon>
        <taxon>Micrococcales</taxon>
        <taxon>Bogoriellaceae</taxon>
        <taxon>Bogoriella</taxon>
    </lineage>
</organism>